<organism evidence="1 2">
    <name type="scientific">Dentiscutata erythropus</name>
    <dbReference type="NCBI Taxonomy" id="1348616"/>
    <lineage>
        <taxon>Eukaryota</taxon>
        <taxon>Fungi</taxon>
        <taxon>Fungi incertae sedis</taxon>
        <taxon>Mucoromycota</taxon>
        <taxon>Glomeromycotina</taxon>
        <taxon>Glomeromycetes</taxon>
        <taxon>Diversisporales</taxon>
        <taxon>Gigasporaceae</taxon>
        <taxon>Dentiscutata</taxon>
    </lineage>
</organism>
<gene>
    <name evidence="1" type="ORF">DERYTH_LOCUS20323</name>
</gene>
<accession>A0A9N9JLY0</accession>
<protein>
    <submittedName>
        <fullName evidence="1">9695_t:CDS:1</fullName>
    </submittedName>
</protein>
<dbReference type="Proteomes" id="UP000789405">
    <property type="component" value="Unassembled WGS sequence"/>
</dbReference>
<name>A0A9N9JLY0_9GLOM</name>
<feature type="non-terminal residue" evidence="1">
    <location>
        <position position="1"/>
    </location>
</feature>
<comment type="caution">
    <text evidence="1">The sequence shown here is derived from an EMBL/GenBank/DDBJ whole genome shotgun (WGS) entry which is preliminary data.</text>
</comment>
<reference evidence="1" key="1">
    <citation type="submission" date="2021-06" db="EMBL/GenBank/DDBJ databases">
        <authorList>
            <person name="Kallberg Y."/>
            <person name="Tangrot J."/>
            <person name="Rosling A."/>
        </authorList>
    </citation>
    <scope>NUCLEOTIDE SEQUENCE</scope>
    <source>
        <strain evidence="1">MA453B</strain>
    </source>
</reference>
<dbReference type="OrthoDB" id="2443751at2759"/>
<keyword evidence="2" id="KW-1185">Reference proteome</keyword>
<sequence>IIANKEDIFFQQFQAILQAEMLQPFYQPKKTLQKVIKHHKDKQTLLPIASNKRSNKEQKPLQEITNNIIIQIPATEKPLDIKLKISFNK</sequence>
<evidence type="ECO:0000313" key="2">
    <source>
        <dbReference type="Proteomes" id="UP000789405"/>
    </source>
</evidence>
<dbReference type="AlphaFoldDB" id="A0A9N9JLY0"/>
<proteinExistence type="predicted"/>
<dbReference type="EMBL" id="CAJVPY010023745">
    <property type="protein sequence ID" value="CAG8785532.1"/>
    <property type="molecule type" value="Genomic_DNA"/>
</dbReference>
<evidence type="ECO:0000313" key="1">
    <source>
        <dbReference type="EMBL" id="CAG8785532.1"/>
    </source>
</evidence>